<name>A0A323VFK5_9ACTN</name>
<organism evidence="1 2">
    <name type="scientific">Modestobacter versicolor</name>
    <dbReference type="NCBI Taxonomy" id="429133"/>
    <lineage>
        <taxon>Bacteria</taxon>
        <taxon>Bacillati</taxon>
        <taxon>Actinomycetota</taxon>
        <taxon>Actinomycetes</taxon>
        <taxon>Geodermatophilales</taxon>
        <taxon>Geodermatophilaceae</taxon>
        <taxon>Modestobacter</taxon>
    </lineage>
</organism>
<gene>
    <name evidence="1" type="ORF">DMO24_02915</name>
</gene>
<proteinExistence type="predicted"/>
<evidence type="ECO:0000313" key="1">
    <source>
        <dbReference type="EMBL" id="PZA22833.1"/>
    </source>
</evidence>
<dbReference type="EMBL" id="QKNV01000018">
    <property type="protein sequence ID" value="PZA22833.1"/>
    <property type="molecule type" value="Genomic_DNA"/>
</dbReference>
<accession>A0A323VFK5</accession>
<protein>
    <submittedName>
        <fullName evidence="1">Uncharacterized protein</fullName>
    </submittedName>
</protein>
<dbReference type="Proteomes" id="UP000247602">
    <property type="component" value="Unassembled WGS sequence"/>
</dbReference>
<sequence length="86" mass="8827">MDTPSPGGAAGFARMTFGLVTAQEGALRLLGRIPDLTSYAAHAEDVPTSPEGAVEKVRPHQVTVTAIPVPNAGARIDTTTKEGTGQ</sequence>
<evidence type="ECO:0000313" key="2">
    <source>
        <dbReference type="Proteomes" id="UP000247602"/>
    </source>
</evidence>
<keyword evidence="2" id="KW-1185">Reference proteome</keyword>
<dbReference type="AlphaFoldDB" id="A0A323VFK5"/>
<reference evidence="1 2" key="1">
    <citation type="submission" date="2018-06" db="EMBL/GenBank/DDBJ databases">
        <title>Draft genome sequence of Modestobacter versicolor CP153-2.</title>
        <authorList>
            <person name="Gundlapally S.R."/>
        </authorList>
    </citation>
    <scope>NUCLEOTIDE SEQUENCE [LARGE SCALE GENOMIC DNA]</scope>
    <source>
        <strain evidence="1 2">CP153-2</strain>
    </source>
</reference>
<comment type="caution">
    <text evidence="1">The sequence shown here is derived from an EMBL/GenBank/DDBJ whole genome shotgun (WGS) entry which is preliminary data.</text>
</comment>